<dbReference type="InParanoid" id="W2RT25"/>
<feature type="transmembrane region" description="Helical" evidence="1">
    <location>
        <begin position="70"/>
        <end position="90"/>
    </location>
</feature>
<keyword evidence="3" id="KW-1185">Reference proteome</keyword>
<dbReference type="Proteomes" id="UP000030752">
    <property type="component" value="Unassembled WGS sequence"/>
</dbReference>
<feature type="transmembrane region" description="Helical" evidence="1">
    <location>
        <begin position="163"/>
        <end position="184"/>
    </location>
</feature>
<dbReference type="EMBL" id="KB822721">
    <property type="protein sequence ID" value="ETN39671.1"/>
    <property type="molecule type" value="Genomic_DNA"/>
</dbReference>
<evidence type="ECO:0000313" key="3">
    <source>
        <dbReference type="Proteomes" id="UP000030752"/>
    </source>
</evidence>
<protein>
    <recommendedName>
        <fullName evidence="4">MARVEL domain-containing protein</fullName>
    </recommendedName>
</protein>
<dbReference type="HOGENOM" id="CLU_073152_0_0_1"/>
<dbReference type="VEuPathDB" id="FungiDB:HMPREF1541_05897"/>
<dbReference type="GeneID" id="19973236"/>
<accession>W2RT25</accession>
<keyword evidence="1" id="KW-0472">Membrane</keyword>
<dbReference type="OrthoDB" id="5279542at2759"/>
<keyword evidence="1" id="KW-0812">Transmembrane</keyword>
<feature type="transmembrane region" description="Helical" evidence="1">
    <location>
        <begin position="97"/>
        <end position="124"/>
    </location>
</feature>
<proteinExistence type="predicted"/>
<keyword evidence="1" id="KW-1133">Transmembrane helix</keyword>
<evidence type="ECO:0000256" key="1">
    <source>
        <dbReference type="SAM" id="Phobius"/>
    </source>
</evidence>
<feature type="transmembrane region" description="Helical" evidence="1">
    <location>
        <begin position="27"/>
        <end position="50"/>
    </location>
</feature>
<evidence type="ECO:0008006" key="4">
    <source>
        <dbReference type="Google" id="ProtNLM"/>
    </source>
</evidence>
<evidence type="ECO:0000313" key="2">
    <source>
        <dbReference type="EMBL" id="ETN39671.1"/>
    </source>
</evidence>
<dbReference type="RefSeq" id="XP_008718456.1">
    <property type="nucleotide sequence ID" value="XM_008720234.1"/>
</dbReference>
<reference evidence="2 3" key="1">
    <citation type="submission" date="2013-03" db="EMBL/GenBank/DDBJ databases">
        <title>The Genome Sequence of Phialophora europaea CBS 101466.</title>
        <authorList>
            <consortium name="The Broad Institute Genomics Platform"/>
            <person name="Cuomo C."/>
            <person name="de Hoog S."/>
            <person name="Gorbushina A."/>
            <person name="Walker B."/>
            <person name="Young S.K."/>
            <person name="Zeng Q."/>
            <person name="Gargeya S."/>
            <person name="Fitzgerald M."/>
            <person name="Haas B."/>
            <person name="Abouelleil A."/>
            <person name="Allen A.W."/>
            <person name="Alvarado L."/>
            <person name="Arachchi H.M."/>
            <person name="Berlin A.M."/>
            <person name="Chapman S.B."/>
            <person name="Gainer-Dewar J."/>
            <person name="Goldberg J."/>
            <person name="Griggs A."/>
            <person name="Gujja S."/>
            <person name="Hansen M."/>
            <person name="Howarth C."/>
            <person name="Imamovic A."/>
            <person name="Ireland A."/>
            <person name="Larimer J."/>
            <person name="McCowan C."/>
            <person name="Murphy C."/>
            <person name="Pearson M."/>
            <person name="Poon T.W."/>
            <person name="Priest M."/>
            <person name="Roberts A."/>
            <person name="Saif S."/>
            <person name="Shea T."/>
            <person name="Sisk P."/>
            <person name="Sykes S."/>
            <person name="Wortman J."/>
            <person name="Nusbaum C."/>
            <person name="Birren B."/>
        </authorList>
    </citation>
    <scope>NUCLEOTIDE SEQUENCE [LARGE SCALE GENOMIC DNA]</scope>
    <source>
        <strain evidence="2 3">CBS 101466</strain>
    </source>
</reference>
<dbReference type="AlphaFoldDB" id="W2RT25"/>
<name>W2RT25_CYPE1</name>
<dbReference type="eggNOG" id="ENOG502RPHS">
    <property type="taxonomic scope" value="Eukaryota"/>
</dbReference>
<gene>
    <name evidence="2" type="ORF">HMPREF1541_05897</name>
</gene>
<organism evidence="2 3">
    <name type="scientific">Cyphellophora europaea (strain CBS 101466)</name>
    <name type="common">Phialophora europaea</name>
    <dbReference type="NCBI Taxonomy" id="1220924"/>
    <lineage>
        <taxon>Eukaryota</taxon>
        <taxon>Fungi</taxon>
        <taxon>Dikarya</taxon>
        <taxon>Ascomycota</taxon>
        <taxon>Pezizomycotina</taxon>
        <taxon>Eurotiomycetes</taxon>
        <taxon>Chaetothyriomycetidae</taxon>
        <taxon>Chaetothyriales</taxon>
        <taxon>Cyphellophoraceae</taxon>
        <taxon>Cyphellophora</taxon>
    </lineage>
</organism>
<sequence>MALTSLIPSSIRSELATSDPRWRSKTILHLITINLALVAIILFATSIELWDGNFFHATGPSRGDWTDGFPLAPLCAAFIFSSASVINTFVRQKRLPILLNIITYAFIIIILFVAIVFAGVGGLFPHWQPEVTRSSNGAVICNSLNMFTRECEPMIYRIGELQIAAIIFSIFVWLNTTFLTLISIQEWRDMKAGKNHQLRKLELYNPDYGHGGRTGSRLPFRGSVGRMSYLKPPSRHGFSRYSRTHNVSTDTSKTVPFVFVTDQEPSYPPPIRYR</sequence>